<evidence type="ECO:0000313" key="1">
    <source>
        <dbReference type="EMBL" id="PKD78586.1"/>
    </source>
</evidence>
<evidence type="ECO:0000313" key="2">
    <source>
        <dbReference type="Proteomes" id="UP000233549"/>
    </source>
</evidence>
<protein>
    <submittedName>
        <fullName evidence="1">Uncharacterized protein</fullName>
    </submittedName>
</protein>
<sequence>KPYSVTESAACAAPAKPASNATANSVFFIKVPKMARDKGIPQPRGGIAAACVPLRKKRAASALNLVSALEQFEVTRISKNYFPWAG</sequence>
<accession>A0AAP8HUF9</accession>
<dbReference type="AlphaFoldDB" id="A0AAP8HUF9"/>
<feature type="non-terminal residue" evidence="1">
    <location>
        <position position="1"/>
    </location>
</feature>
<dbReference type="EMBL" id="PITP01000479">
    <property type="protein sequence ID" value="PKD78586.1"/>
    <property type="molecule type" value="Genomic_DNA"/>
</dbReference>
<gene>
    <name evidence="1" type="ORF">CWS33_29530</name>
</gene>
<reference evidence="1 2" key="1">
    <citation type="submission" date="2017-12" db="EMBL/GenBank/DDBJ databases">
        <title>Rapid rising of carbapenem-resistant Enterobacteriaceae(CRE) and emergence of colistin resistance genemcr-1 in CRE in the hospital of Henan, China.</title>
        <authorList>
            <person name="Sun Q."/>
            <person name="Zhang R."/>
            <person name="Li Y."/>
            <person name="Shen Y."/>
            <person name="Zhang Y."/>
            <person name="Yang J."/>
            <person name="Shu L."/>
            <person name="Zhou H."/>
            <person name="Wang Y."/>
            <person name="Wang B."/>
            <person name="Shen Z."/>
        </authorList>
    </citation>
    <scope>NUCLEOTIDE SEQUENCE [LARGE SCALE GENOMIC DNA]</scope>
    <source>
        <strain evidence="1 2">3512</strain>
    </source>
</reference>
<organism evidence="1 2">
    <name type="scientific">Escherichia coli</name>
    <dbReference type="NCBI Taxonomy" id="562"/>
    <lineage>
        <taxon>Bacteria</taxon>
        <taxon>Pseudomonadati</taxon>
        <taxon>Pseudomonadota</taxon>
        <taxon>Gammaproteobacteria</taxon>
        <taxon>Enterobacterales</taxon>
        <taxon>Enterobacteriaceae</taxon>
        <taxon>Escherichia</taxon>
    </lineage>
</organism>
<dbReference type="Proteomes" id="UP000233549">
    <property type="component" value="Unassembled WGS sequence"/>
</dbReference>
<comment type="caution">
    <text evidence="1">The sequence shown here is derived from an EMBL/GenBank/DDBJ whole genome shotgun (WGS) entry which is preliminary data.</text>
</comment>
<name>A0AAP8HUF9_ECOLX</name>
<proteinExistence type="predicted"/>